<dbReference type="Pfam" id="PF13385">
    <property type="entry name" value="Laminin_G_3"/>
    <property type="match status" value="4"/>
</dbReference>
<evidence type="ECO:0000256" key="1">
    <source>
        <dbReference type="ARBA" id="ARBA00022729"/>
    </source>
</evidence>
<evidence type="ECO:0000259" key="3">
    <source>
        <dbReference type="SMART" id="SM00560"/>
    </source>
</evidence>
<organism evidence="4 5">
    <name type="scientific">candidate division WWE3 bacterium CG_4_10_14_0_2_um_filter_41_14</name>
    <dbReference type="NCBI Taxonomy" id="1975072"/>
    <lineage>
        <taxon>Bacteria</taxon>
        <taxon>Katanobacteria</taxon>
    </lineage>
</organism>
<feature type="domain" description="LamG-like jellyroll fold" evidence="3">
    <location>
        <begin position="880"/>
        <end position="1007"/>
    </location>
</feature>
<evidence type="ECO:0000313" key="5">
    <source>
        <dbReference type="Proteomes" id="UP000228920"/>
    </source>
</evidence>
<sequence>WAKIYDAGTLTLSRTSSESVFGSYSASLVATAGSTDSWSAPHFHAPASSFNWYSTETDKPTLSVYVKGTGTWKVYFEESGQNLRTYQTVTNPAEWTRVSLTYANTSGFNYGDVRLTFLPITSGTLYVDGAQYEDRASVTPYCDGSLTGSGTYSWNGTAHASTSTCTYGADGDIYGATWQSSGAKGGSLRFDGSGDWVDSQKGGSMEIYEDITVNAWLRSPTVSAVQVPISKYGALTSGDNGWMFVVSDTGSVSFDGRDGSGVYRQTSDSREIDDNQWHLVTGQRQGSIWKIYVDGVLESQTDVGYLGNINAPLHKFIVGAQSSNHLYPYTGDIDEVKIFPYALSSAEVKAQYNFGNALKLGAPVGASHDSPATSDGLVGHWKMDEASWNGTAGEVIDASGNGNHGVRSGNATTAGGKYGNGGTFDGTGDYVTVADVASVQAGTTFTSSAWVKLSGLGSDRRIIDKTNNGTGYALVSNSGTPQFITGNGSTYDTLNGTSTFATGAWYHVVGTISNGKKKIFVNGVMEAEANVTFSGAGVATSLKLGDRNGTSQGITGQLDDVRIYNRALDATEIRNLYLLGPGPVAHWDFDENSGTVAKDTSGSGNNGVLTNGPTWVPGAKGSGLKFDGGDDYSVVSDNASLNSTGPFTVGAWIKPNLGGMSYGGIVSKMDKNATGDEDGWTLRVDHTDNLEFFTRNNSTINEHNYNISSYDNKWLYVVGKYDGTNNILYVDGKQVSSVVNDYEPSPNPLYIGQYTWGTVGDNDGGPYYFNGLIDDVKIYNYALTPYQIAKEFNGGAPVAHYAFDEGDGQTIHNTGGINQTRLNDHSTSLDGYLGSSATTTTADPSWITDETACKRGKCLSFDGVDDYAYIGQVLATDKTKPFTMSGWAKPTSGGMGTWRTIVGTNTSFAEIALSSANVFAFGQNGGGGWWASGETVVADTWYHVVGIYDGTNASLYVNGKLISGPTARTFTSNHGVSVLGRYQTGGGEWMNGTIDDVKIFNYALSPEDVAREYNQGAAVRFSQ</sequence>
<dbReference type="PANTHER" id="PTHR42535:SF2">
    <property type="entry name" value="CHROMOSOME UNDETERMINED SCAFFOLD_146, WHOLE GENOME SHOTGUN SEQUENCE"/>
    <property type="match status" value="1"/>
</dbReference>
<dbReference type="Gene3D" id="2.60.120.200">
    <property type="match status" value="4"/>
</dbReference>
<feature type="non-terminal residue" evidence="4">
    <location>
        <position position="1"/>
    </location>
</feature>
<protein>
    <recommendedName>
        <fullName evidence="3">LamG-like jellyroll fold domain-containing protein</fullName>
    </recommendedName>
</protein>
<dbReference type="SMART" id="SM00560">
    <property type="entry name" value="LamGL"/>
    <property type="match status" value="4"/>
</dbReference>
<proteinExistence type="predicted"/>
<evidence type="ECO:0000256" key="2">
    <source>
        <dbReference type="ARBA" id="ARBA00023157"/>
    </source>
</evidence>
<dbReference type="InterPro" id="IPR006558">
    <property type="entry name" value="LamG-like"/>
</dbReference>
<dbReference type="PANTHER" id="PTHR42535">
    <property type="entry name" value="OOKINETE PROTEIN, PUTATIVE-RELATED"/>
    <property type="match status" value="1"/>
</dbReference>
<dbReference type="SUPFAM" id="SSF49899">
    <property type="entry name" value="Concanavalin A-like lectins/glucanases"/>
    <property type="match status" value="4"/>
</dbReference>
<feature type="domain" description="LamG-like jellyroll fold" evidence="3">
    <location>
        <begin position="645"/>
        <end position="786"/>
    </location>
</feature>
<dbReference type="InterPro" id="IPR013320">
    <property type="entry name" value="ConA-like_dom_sf"/>
</dbReference>
<comment type="caution">
    <text evidence="4">The sequence shown here is derived from an EMBL/GenBank/DDBJ whole genome shotgun (WGS) entry which is preliminary data.</text>
</comment>
<evidence type="ECO:0000313" key="4">
    <source>
        <dbReference type="EMBL" id="PIZ48006.1"/>
    </source>
</evidence>
<accession>A0A2M7TLM4</accession>
<dbReference type="AlphaFoldDB" id="A0A2M7TLM4"/>
<dbReference type="EMBL" id="PFNL01000019">
    <property type="protein sequence ID" value="PIZ48006.1"/>
    <property type="molecule type" value="Genomic_DNA"/>
</dbReference>
<keyword evidence="2" id="KW-1015">Disulfide bond</keyword>
<feature type="domain" description="LamG-like jellyroll fold" evidence="3">
    <location>
        <begin position="209"/>
        <end position="346"/>
    </location>
</feature>
<name>A0A2M7TLM4_UNCKA</name>
<keyword evidence="1" id="KW-0732">Signal</keyword>
<feature type="domain" description="LamG-like jellyroll fold" evidence="3">
    <location>
        <begin position="443"/>
        <end position="571"/>
    </location>
</feature>
<dbReference type="Proteomes" id="UP000228920">
    <property type="component" value="Unassembled WGS sequence"/>
</dbReference>
<gene>
    <name evidence="4" type="ORF">COY32_00740</name>
</gene>
<reference evidence="5" key="1">
    <citation type="submission" date="2017-09" db="EMBL/GenBank/DDBJ databases">
        <title>Depth-based differentiation of microbial function through sediment-hosted aquifers and enrichment of novel symbionts in the deep terrestrial subsurface.</title>
        <authorList>
            <person name="Probst A.J."/>
            <person name="Ladd B."/>
            <person name="Jarett J.K."/>
            <person name="Geller-Mcgrath D.E."/>
            <person name="Sieber C.M.K."/>
            <person name="Emerson J.B."/>
            <person name="Anantharaman K."/>
            <person name="Thomas B.C."/>
            <person name="Malmstrom R."/>
            <person name="Stieglmeier M."/>
            <person name="Klingl A."/>
            <person name="Woyke T."/>
            <person name="Ryan C.M."/>
            <person name="Banfield J.F."/>
        </authorList>
    </citation>
    <scope>NUCLEOTIDE SEQUENCE [LARGE SCALE GENOMIC DNA]</scope>
</reference>